<evidence type="ECO:0000256" key="3">
    <source>
        <dbReference type="ARBA" id="ARBA00022692"/>
    </source>
</evidence>
<feature type="transmembrane region" description="Helical" evidence="6">
    <location>
        <begin position="295"/>
        <end position="324"/>
    </location>
</feature>
<dbReference type="Proteomes" id="UP000240009">
    <property type="component" value="Unassembled WGS sequence"/>
</dbReference>
<dbReference type="EMBL" id="PUIA01000003">
    <property type="protein sequence ID" value="PQO41292.1"/>
    <property type="molecule type" value="Genomic_DNA"/>
</dbReference>
<feature type="transmembrane region" description="Helical" evidence="6">
    <location>
        <begin position="226"/>
        <end position="247"/>
    </location>
</feature>
<reference evidence="7 8" key="1">
    <citation type="submission" date="2018-02" db="EMBL/GenBank/DDBJ databases">
        <title>Comparative genomes isolates from brazilian mangrove.</title>
        <authorList>
            <person name="Araujo J.E."/>
            <person name="Taketani R.G."/>
            <person name="Silva M.C.P."/>
            <person name="Loureco M.V."/>
            <person name="Andreote F.D."/>
        </authorList>
    </citation>
    <scope>NUCLEOTIDE SEQUENCE [LARGE SCALE GENOMIC DNA]</scope>
    <source>
        <strain evidence="7 8">HEX-2 MGV</strain>
    </source>
</reference>
<evidence type="ECO:0000256" key="4">
    <source>
        <dbReference type="ARBA" id="ARBA00022989"/>
    </source>
</evidence>
<dbReference type="CDD" id="cd13964">
    <property type="entry name" value="PT_UbiA_1"/>
    <property type="match status" value="1"/>
</dbReference>
<dbReference type="OrthoDB" id="2908954at2"/>
<feature type="transmembrane region" description="Helical" evidence="6">
    <location>
        <begin position="197"/>
        <end position="214"/>
    </location>
</feature>
<evidence type="ECO:0000256" key="1">
    <source>
        <dbReference type="ARBA" id="ARBA00004141"/>
    </source>
</evidence>
<feature type="transmembrane region" description="Helical" evidence="6">
    <location>
        <begin position="259"/>
        <end position="283"/>
    </location>
</feature>
<protein>
    <recommendedName>
        <fullName evidence="9">Prenyltransferase</fullName>
    </recommendedName>
</protein>
<evidence type="ECO:0000313" key="8">
    <source>
        <dbReference type="Proteomes" id="UP000240009"/>
    </source>
</evidence>
<dbReference type="PANTHER" id="PTHR42723">
    <property type="entry name" value="CHLOROPHYLL SYNTHASE"/>
    <property type="match status" value="1"/>
</dbReference>
<dbReference type="InterPro" id="IPR000537">
    <property type="entry name" value="UbiA_prenyltransferase"/>
</dbReference>
<evidence type="ECO:0000256" key="6">
    <source>
        <dbReference type="SAM" id="Phobius"/>
    </source>
</evidence>
<dbReference type="GO" id="GO:0016765">
    <property type="term" value="F:transferase activity, transferring alkyl or aryl (other than methyl) groups"/>
    <property type="evidence" value="ECO:0007669"/>
    <property type="project" value="InterPro"/>
</dbReference>
<keyword evidence="2" id="KW-1003">Cell membrane</keyword>
<keyword evidence="5 6" id="KW-0472">Membrane</keyword>
<gene>
    <name evidence="7" type="ORF">C5Y96_00855</name>
</gene>
<name>A0A2S8G9Z9_9BACT</name>
<dbReference type="GO" id="GO:0016020">
    <property type="term" value="C:membrane"/>
    <property type="evidence" value="ECO:0007669"/>
    <property type="project" value="UniProtKB-SubCell"/>
</dbReference>
<keyword evidence="3 6" id="KW-0812">Transmembrane</keyword>
<evidence type="ECO:0008006" key="9">
    <source>
        <dbReference type="Google" id="ProtNLM"/>
    </source>
</evidence>
<accession>A0A2S8G9Z9</accession>
<sequence length="336" mass="36180">MDDSTTPETPVDPAWLAFGKLCRLPNLFTAWADIFAGFFIVSAFANQGVANMNAPVIFVCLVLASSLIYSAGMILNDYYDRDIDAVDRPDRPIPSGAVSAQTAMLAGFSMLVVGTLVALLGGYVYVDYAAIPWRGGAVAACLSVCVVAYDAVLKRTALAPWLMGACRFFNILLGMSLSKELPLAESWQLLSFDAGQLIFAGGIGLYIVGVTWFARTEAVVSSRAMLGLGAFLMLAGIAMLGFLPRFQPSIVDIGPSKSFGLWGILVLLSLALARRVVIAVCYPEPRNVQLSIKQAILSLIFYDAAITLAVCGTIWSVLIVALLFPMMGLRRWMYST</sequence>
<dbReference type="AlphaFoldDB" id="A0A2S8G9Z9"/>
<dbReference type="RefSeq" id="WP_105349661.1">
    <property type="nucleotide sequence ID" value="NZ_PUIA01000003.1"/>
</dbReference>
<organism evidence="7 8">
    <name type="scientific">Blastopirellula marina</name>
    <dbReference type="NCBI Taxonomy" id="124"/>
    <lineage>
        <taxon>Bacteria</taxon>
        <taxon>Pseudomonadati</taxon>
        <taxon>Planctomycetota</taxon>
        <taxon>Planctomycetia</taxon>
        <taxon>Pirellulales</taxon>
        <taxon>Pirellulaceae</taxon>
        <taxon>Blastopirellula</taxon>
    </lineage>
</organism>
<dbReference type="InterPro" id="IPR050475">
    <property type="entry name" value="Prenyltransferase_related"/>
</dbReference>
<dbReference type="Gene3D" id="1.10.357.140">
    <property type="entry name" value="UbiA prenyltransferase"/>
    <property type="match status" value="1"/>
</dbReference>
<comment type="caution">
    <text evidence="7">The sequence shown here is derived from an EMBL/GenBank/DDBJ whole genome shotgun (WGS) entry which is preliminary data.</text>
</comment>
<feature type="transmembrane region" description="Helical" evidence="6">
    <location>
        <begin position="100"/>
        <end position="125"/>
    </location>
</feature>
<evidence type="ECO:0000256" key="2">
    <source>
        <dbReference type="ARBA" id="ARBA00022475"/>
    </source>
</evidence>
<feature type="transmembrane region" description="Helical" evidence="6">
    <location>
        <begin position="56"/>
        <end position="79"/>
    </location>
</feature>
<feature type="transmembrane region" description="Helical" evidence="6">
    <location>
        <begin position="24"/>
        <end position="44"/>
    </location>
</feature>
<proteinExistence type="predicted"/>
<dbReference type="Pfam" id="PF01040">
    <property type="entry name" value="UbiA"/>
    <property type="match status" value="1"/>
</dbReference>
<evidence type="ECO:0000256" key="5">
    <source>
        <dbReference type="ARBA" id="ARBA00023136"/>
    </source>
</evidence>
<evidence type="ECO:0000313" key="7">
    <source>
        <dbReference type="EMBL" id="PQO41292.1"/>
    </source>
</evidence>
<dbReference type="PANTHER" id="PTHR42723:SF1">
    <property type="entry name" value="CHLOROPHYLL SYNTHASE, CHLOROPLASTIC"/>
    <property type="match status" value="1"/>
</dbReference>
<feature type="transmembrane region" description="Helical" evidence="6">
    <location>
        <begin position="131"/>
        <end position="151"/>
    </location>
</feature>
<keyword evidence="4 6" id="KW-1133">Transmembrane helix</keyword>
<comment type="subcellular location">
    <subcellularLocation>
        <location evidence="1">Membrane</location>
        <topology evidence="1">Multi-pass membrane protein</topology>
    </subcellularLocation>
</comment>
<dbReference type="InterPro" id="IPR044878">
    <property type="entry name" value="UbiA_sf"/>
</dbReference>